<keyword evidence="11" id="KW-0456">Lyase</keyword>
<evidence type="ECO:0000256" key="8">
    <source>
        <dbReference type="SAM" id="SignalP"/>
    </source>
</evidence>
<evidence type="ECO:0000256" key="3">
    <source>
        <dbReference type="ARBA" id="ARBA00022729"/>
    </source>
</evidence>
<feature type="domain" description="WSC" evidence="9">
    <location>
        <begin position="1508"/>
        <end position="1603"/>
    </location>
</feature>
<evidence type="ECO:0000256" key="5">
    <source>
        <dbReference type="ARBA" id="ARBA00023136"/>
    </source>
</evidence>
<dbReference type="SMART" id="SM00321">
    <property type="entry name" value="WSC"/>
    <property type="match status" value="4"/>
</dbReference>
<dbReference type="GO" id="GO:0016829">
    <property type="term" value="F:lyase activity"/>
    <property type="evidence" value="ECO:0007669"/>
    <property type="project" value="UniProtKB-KW"/>
</dbReference>
<evidence type="ECO:0000256" key="2">
    <source>
        <dbReference type="ARBA" id="ARBA00022692"/>
    </source>
</evidence>
<dbReference type="CDD" id="cd23668">
    <property type="entry name" value="GH55_beta13glucanase-like"/>
    <property type="match status" value="1"/>
</dbReference>
<dbReference type="InterPro" id="IPR018392">
    <property type="entry name" value="LysM"/>
</dbReference>
<dbReference type="SUPFAM" id="SSF51126">
    <property type="entry name" value="Pectin lyase-like"/>
    <property type="match status" value="2"/>
</dbReference>
<evidence type="ECO:0000313" key="11">
    <source>
        <dbReference type="EMBL" id="KAH7354209.1"/>
    </source>
</evidence>
<feature type="signal peptide" evidence="8">
    <location>
        <begin position="1"/>
        <end position="21"/>
    </location>
</feature>
<keyword evidence="2" id="KW-0812">Transmembrane</keyword>
<proteinExistence type="predicted"/>
<dbReference type="PANTHER" id="PTHR24269:SF16">
    <property type="entry name" value="PROTEIN SLG1"/>
    <property type="match status" value="1"/>
</dbReference>
<reference evidence="11" key="1">
    <citation type="journal article" date="2021" name="Nat. Commun.">
        <title>Genetic determinants of endophytism in the Arabidopsis root mycobiome.</title>
        <authorList>
            <person name="Mesny F."/>
            <person name="Miyauchi S."/>
            <person name="Thiergart T."/>
            <person name="Pickel B."/>
            <person name="Atanasova L."/>
            <person name="Karlsson M."/>
            <person name="Huettel B."/>
            <person name="Barry K.W."/>
            <person name="Haridas S."/>
            <person name="Chen C."/>
            <person name="Bauer D."/>
            <person name="Andreopoulos W."/>
            <person name="Pangilinan J."/>
            <person name="LaButti K."/>
            <person name="Riley R."/>
            <person name="Lipzen A."/>
            <person name="Clum A."/>
            <person name="Drula E."/>
            <person name="Henrissat B."/>
            <person name="Kohler A."/>
            <person name="Grigoriev I.V."/>
            <person name="Martin F.M."/>
            <person name="Hacquard S."/>
        </authorList>
    </citation>
    <scope>NUCLEOTIDE SEQUENCE</scope>
    <source>
        <strain evidence="11">MPI-CAGE-AT-0016</strain>
    </source>
</reference>
<dbReference type="PANTHER" id="PTHR24269">
    <property type="entry name" value="KREMEN PROTEIN"/>
    <property type="match status" value="1"/>
</dbReference>
<feature type="domain" description="LysM" evidence="10">
    <location>
        <begin position="1194"/>
        <end position="1239"/>
    </location>
</feature>
<feature type="domain" description="WSC" evidence="9">
    <location>
        <begin position="1625"/>
        <end position="1721"/>
    </location>
</feature>
<keyword evidence="3 8" id="KW-0732">Signal</keyword>
<dbReference type="SMART" id="SM00257">
    <property type="entry name" value="LysM"/>
    <property type="match status" value="2"/>
</dbReference>
<dbReference type="FunFam" id="2.160.20.10:FF:000049">
    <property type="entry name" value="Putative exo-beta-1,3-glucanase"/>
    <property type="match status" value="1"/>
</dbReference>
<accession>A0A8K0TF63</accession>
<evidence type="ECO:0000259" key="9">
    <source>
        <dbReference type="PROSITE" id="PS51212"/>
    </source>
</evidence>
<dbReference type="OrthoDB" id="5985073at2759"/>
<evidence type="ECO:0000256" key="1">
    <source>
        <dbReference type="ARBA" id="ARBA00004167"/>
    </source>
</evidence>
<dbReference type="Gene3D" id="3.10.350.10">
    <property type="entry name" value="LysM domain"/>
    <property type="match status" value="3"/>
</dbReference>
<dbReference type="InterPro" id="IPR036779">
    <property type="entry name" value="LysM_dom_sf"/>
</dbReference>
<dbReference type="Proteomes" id="UP000813385">
    <property type="component" value="Unassembled WGS sequence"/>
</dbReference>
<feature type="domain" description="WSC" evidence="9">
    <location>
        <begin position="1406"/>
        <end position="1502"/>
    </location>
</feature>
<dbReference type="InterPro" id="IPR002889">
    <property type="entry name" value="WSC_carb-bd"/>
</dbReference>
<evidence type="ECO:0000313" key="12">
    <source>
        <dbReference type="Proteomes" id="UP000813385"/>
    </source>
</evidence>
<keyword evidence="12" id="KW-1185">Reference proteome</keyword>
<keyword evidence="4" id="KW-1133">Transmembrane helix</keyword>
<dbReference type="EMBL" id="JAGPXD010000005">
    <property type="protein sequence ID" value="KAH7354209.1"/>
    <property type="molecule type" value="Genomic_DNA"/>
</dbReference>
<feature type="domain" description="WSC" evidence="9">
    <location>
        <begin position="1727"/>
        <end position="1825"/>
    </location>
</feature>
<dbReference type="InterPro" id="IPR024535">
    <property type="entry name" value="RHGA/B-epi-like_pectate_lyase"/>
</dbReference>
<feature type="chain" id="PRO_5035443758" evidence="8">
    <location>
        <begin position="22"/>
        <end position="1827"/>
    </location>
</feature>
<evidence type="ECO:0000256" key="4">
    <source>
        <dbReference type="ARBA" id="ARBA00022989"/>
    </source>
</evidence>
<dbReference type="Gene3D" id="2.160.20.10">
    <property type="entry name" value="Single-stranded right-handed beta-helix, Pectin lyase-like"/>
    <property type="match status" value="2"/>
</dbReference>
<evidence type="ECO:0000256" key="6">
    <source>
        <dbReference type="ARBA" id="ARBA00023180"/>
    </source>
</evidence>
<sequence length="1827" mass="196659">MHHSLLLIFQALAAPCLLAAASSHHHGHAHFHHSHGHVEQRSGNATGDAESAGLQSALRLLAKAHVAMSHANRDIVADPRPNRLEVLNATALQEARIPPQPLDYNAIVNNSTAAPINSRRDLNGTGIRNDTLDGGDPRYTIPEELISAARLVSENWQPPKDDGSYASAVGSLQDRYKPVVEDTQMMPPVLQYASGLQEHVDEPPSAFRYGGNESGTVVVTPEIEDSDSSLQKRAAEDWWMSSLKQRGSSPFSPAGYQVWRNVRDFGAKGDGVADDTAAINRAISSGGRCGSNCTGSTIYPATVYFPPGTYKVSSSIIQYYNTEMIGNPLDLPIIVAAPSFVGLGVITSNVYTGESSQWYLNQNNFLRSVRNFIIDIRATYQDAYVCAIHWQVAQGTSLENIHFYMTKPSDNPKTTQQGIYMENGSGGFLTDLYFIGGHFGAYMGNQQFTASGLYFQDAKTAIQIHWDWGWTMQNILIDSCDTGIAVVGGAGGAQSTGQGVGSLLLADIQIFGSKVGISTSLHADNSTALMIMNSAFWFVDQIVVDADKSTVLLPGVQGEKRVDGWGFGRVSSSKGDVSFLNGAQISTGKPDPSLLGNTAMRGFFNRRRPKYNQIGFAQIIDAKEYGAKGDGQSDDTAILNHLFSTAANMSSIVYMPFGVYLITDTVEIPVGSRIIGQAWSQIMATGSKFQDADSPHVAVRVGRKGQAGVVEIQSLMLTVKGPTAGAIMMEWNVHETTQGSAGLWDTHFRVGGAAGSDLTVNRCPKLSGSVKKECIAASLMLHLTETSSAYLENVWMWTADHDFDTPDQAQIDVFAARGLLIESKGPTWLWGTSVEHCVLYQYQLSGAKNVLMGLIQTESPYFQSVPEAPAPFKAGAFPNDPSFQNCASGSKSCAVSWAVRLIDSSAIHVLSAGLYSFFSRYDQTCLNSGRHDCQDKIFYTEESYDVWVYNLVTLGSIEMMSPLNGVPTLGKPNRNGFASSILAWLGGSEDVTGTRDFEGYRLHDLDAPGLFDFPDYCSNALTALIQCDSLTSQWTSAEYHGVLPEETNTTSVCNPGCISSVDNWVIAVDLLCKGYEWEGGASPTVLGSYVKYGLAEACQKDPKTGKNCNDVIVNFKTAASLEDMPDSELCSDCFVGRLKMMQASPYSIYALSPFYQNALKRAVSRCSLGSQPVAIKASPFPIEAQEVPFCLSGKEYTSQSGDTCDSIALKSKVSSAALFMGNPHIVDCNKMAGGLKLCLPLQCTTYQLQQSDTCVHVEAATGLGETSLRQLNSWIELGCGNLQQGALVLGRVLCTTVPGGEFVSDVTNEQSDPAYSEFADEVVSPPVGSILAQDTTKRCGRWHTVAEGESCPQVLGKGHISLLLFAKANPSVDSENCSETMVVGLTYCVGPTRNFDDGGFVIELPEHYHHGCMAVETGQGTPIMVGDEIIHDTLMTVESCKAFCLSSSFHIFGLQDGKTCLCDAVIRLETRPLDASQCKTKCVGNSKDACGGVSAVDVYSLEEFPKFEARSLGCYVHKSGQQALVTFGFLIPHPEQSRTICGAFCFQEMGTTFFALQGMDCFCGTALTKTAQSVDIDECNTPCPSGDGSTCGGKDRIEIFSSSAPIVSGRSLGVEAVQHDISLPAFYNHGCYKKGRTSGSGLSHSRVSAELGMTLEYCARYCFETQKQSLFGLQGGSNCHCGSQVDVGVIRVADSECSTPCTGDAQQSCGASEQLSLYSFYKKRPLAYRHVGCMKREAGKTVFGQVRPETGVEQLSVRKCAMACAEEYPGQESSLSFSVEGGDQCNCAIDVVFGEITPELCGTPCVGNADEMCGGEIGGNVYTMAMV</sequence>
<comment type="caution">
    <text evidence="11">The sequence shown here is derived from an EMBL/GenBank/DDBJ whole genome shotgun (WGS) entry which is preliminary data.</text>
</comment>
<dbReference type="GO" id="GO:0005886">
    <property type="term" value="C:plasma membrane"/>
    <property type="evidence" value="ECO:0007669"/>
    <property type="project" value="TreeGrafter"/>
</dbReference>
<dbReference type="Pfam" id="PF12708">
    <property type="entry name" value="Pect-lyase_RHGA_epim"/>
    <property type="match status" value="2"/>
</dbReference>
<protein>
    <submittedName>
        <fullName evidence="11">Pectate lyase superfamily protein-domain-containing protein</fullName>
    </submittedName>
</protein>
<dbReference type="InterPro" id="IPR011050">
    <property type="entry name" value="Pectin_lyase_fold/virulence"/>
</dbReference>
<evidence type="ECO:0000256" key="7">
    <source>
        <dbReference type="SAM" id="MobiDB-lite"/>
    </source>
</evidence>
<dbReference type="InterPro" id="IPR051836">
    <property type="entry name" value="Kremen_rcpt"/>
</dbReference>
<dbReference type="Pfam" id="PF01822">
    <property type="entry name" value="WSC"/>
    <property type="match status" value="3"/>
</dbReference>
<dbReference type="PROSITE" id="PS51782">
    <property type="entry name" value="LYSM"/>
    <property type="match status" value="2"/>
</dbReference>
<evidence type="ECO:0000259" key="10">
    <source>
        <dbReference type="PROSITE" id="PS51782"/>
    </source>
</evidence>
<gene>
    <name evidence="11" type="ORF">B0T11DRAFT_288227</name>
</gene>
<feature type="region of interest" description="Disordered" evidence="7">
    <location>
        <begin position="28"/>
        <end position="50"/>
    </location>
</feature>
<comment type="subcellular location">
    <subcellularLocation>
        <location evidence="1">Membrane</location>
        <topology evidence="1">Single-pass membrane protein</topology>
    </subcellularLocation>
</comment>
<dbReference type="InterPro" id="IPR012334">
    <property type="entry name" value="Pectin_lyas_fold"/>
</dbReference>
<dbReference type="PROSITE" id="PS51212">
    <property type="entry name" value="WSC"/>
    <property type="match status" value="4"/>
</dbReference>
<keyword evidence="6" id="KW-0325">Glycoprotein</keyword>
<keyword evidence="5" id="KW-0472">Membrane</keyword>
<name>A0A8K0TF63_9PEZI</name>
<organism evidence="11 12">
    <name type="scientific">Plectosphaerella cucumerina</name>
    <dbReference type="NCBI Taxonomy" id="40658"/>
    <lineage>
        <taxon>Eukaryota</taxon>
        <taxon>Fungi</taxon>
        <taxon>Dikarya</taxon>
        <taxon>Ascomycota</taxon>
        <taxon>Pezizomycotina</taxon>
        <taxon>Sordariomycetes</taxon>
        <taxon>Hypocreomycetidae</taxon>
        <taxon>Glomerellales</taxon>
        <taxon>Plectosphaerellaceae</taxon>
        <taxon>Plectosphaerella</taxon>
    </lineage>
</organism>
<feature type="domain" description="LysM" evidence="10">
    <location>
        <begin position="1341"/>
        <end position="1389"/>
    </location>
</feature>